<evidence type="ECO:0000313" key="3">
    <source>
        <dbReference type="EMBL" id="TDP88849.1"/>
    </source>
</evidence>
<evidence type="ECO:0000256" key="1">
    <source>
        <dbReference type="ARBA" id="ARBA00006845"/>
    </source>
</evidence>
<organism evidence="3 4">
    <name type="scientific">Labedaea rhizosphaerae</name>
    <dbReference type="NCBI Taxonomy" id="598644"/>
    <lineage>
        <taxon>Bacteria</taxon>
        <taxon>Bacillati</taxon>
        <taxon>Actinomycetota</taxon>
        <taxon>Actinomycetes</taxon>
        <taxon>Pseudonocardiales</taxon>
        <taxon>Pseudonocardiaceae</taxon>
        <taxon>Labedaea</taxon>
    </lineage>
</organism>
<evidence type="ECO:0000313" key="4">
    <source>
        <dbReference type="Proteomes" id="UP000295444"/>
    </source>
</evidence>
<reference evidence="3 4" key="1">
    <citation type="submission" date="2019-03" db="EMBL/GenBank/DDBJ databases">
        <title>Genomic Encyclopedia of Type Strains, Phase IV (KMG-IV): sequencing the most valuable type-strain genomes for metagenomic binning, comparative biology and taxonomic classification.</title>
        <authorList>
            <person name="Goeker M."/>
        </authorList>
    </citation>
    <scope>NUCLEOTIDE SEQUENCE [LARGE SCALE GENOMIC DNA]</scope>
    <source>
        <strain evidence="3 4">DSM 45361</strain>
    </source>
</reference>
<comment type="caution">
    <text evidence="3">The sequence shown here is derived from an EMBL/GenBank/DDBJ whole genome shotgun (WGS) entry which is preliminary data.</text>
</comment>
<dbReference type="Gene3D" id="3.30.370.10">
    <property type="entry name" value="Barstar-like"/>
    <property type="match status" value="1"/>
</dbReference>
<dbReference type="RefSeq" id="WP_133854524.1">
    <property type="nucleotide sequence ID" value="NZ_SNXZ01000018.1"/>
</dbReference>
<dbReference type="Pfam" id="PF01337">
    <property type="entry name" value="Barstar"/>
    <property type="match status" value="1"/>
</dbReference>
<accession>A0A4R6RPZ4</accession>
<dbReference type="InterPro" id="IPR035905">
    <property type="entry name" value="Barstar-like_sf"/>
</dbReference>
<protein>
    <submittedName>
        <fullName evidence="3">Barstar (Barnase inhibitor)</fullName>
    </submittedName>
</protein>
<dbReference type="SUPFAM" id="SSF52038">
    <property type="entry name" value="Barstar-related"/>
    <property type="match status" value="1"/>
</dbReference>
<sequence length="245" mass="27670">MSNLPLFRLVDYETDRTILSAADVEGFFDHQSLDEQSSLRITFRGVAEIDTTVSRLEEGALWVVDSSGKCIGEYYCGDTKIDHSMIGTDARVRALVCATTEELNAWIPNIWRQWSSRMPVSRGQWVGENAKWTSGWLHVVRMSWFATQKPLGVLGEGNEFLLDCTQVHTMDEMFIALGEAFNGPGGYFGSNLDAVEDCLRSSTRDLNTVVLRLVNSDRLKRIQDQHALGTLWEIMDLHDVSVMWS</sequence>
<dbReference type="InterPro" id="IPR000468">
    <property type="entry name" value="Barstar"/>
</dbReference>
<name>A0A4R6RPZ4_LABRH</name>
<proteinExistence type="inferred from homology"/>
<keyword evidence="4" id="KW-1185">Reference proteome</keyword>
<dbReference type="EMBL" id="SNXZ01000018">
    <property type="protein sequence ID" value="TDP88849.1"/>
    <property type="molecule type" value="Genomic_DNA"/>
</dbReference>
<gene>
    <name evidence="3" type="ORF">EV186_1185</name>
</gene>
<dbReference type="OrthoDB" id="8859549at2"/>
<comment type="similarity">
    <text evidence="1">Belongs to the barstar family.</text>
</comment>
<evidence type="ECO:0000259" key="2">
    <source>
        <dbReference type="Pfam" id="PF01337"/>
    </source>
</evidence>
<dbReference type="Proteomes" id="UP000295444">
    <property type="component" value="Unassembled WGS sequence"/>
</dbReference>
<dbReference type="AlphaFoldDB" id="A0A4R6RPZ4"/>
<feature type="domain" description="Barstar (barnase inhibitor)" evidence="2">
    <location>
        <begin position="160"/>
        <end position="236"/>
    </location>
</feature>